<comment type="caution">
    <text evidence="2">The sequence shown here is derived from an EMBL/GenBank/DDBJ whole genome shotgun (WGS) entry which is preliminary data.</text>
</comment>
<accession>A0ABQ8P1H0</accession>
<gene>
    <name evidence="2" type="ORF">OJ252_3723</name>
</gene>
<evidence type="ECO:0000256" key="1">
    <source>
        <dbReference type="SAM" id="MobiDB-lite"/>
    </source>
</evidence>
<proteinExistence type="predicted"/>
<dbReference type="EMBL" id="JAPCXB010000252">
    <property type="protein sequence ID" value="KAJ1604439.1"/>
    <property type="molecule type" value="Genomic_DNA"/>
</dbReference>
<feature type="compositionally biased region" description="Low complexity" evidence="1">
    <location>
        <begin position="76"/>
        <end position="103"/>
    </location>
</feature>
<feature type="non-terminal residue" evidence="2">
    <location>
        <position position="163"/>
    </location>
</feature>
<reference evidence="2" key="1">
    <citation type="submission" date="2022-10" db="EMBL/GenBank/DDBJ databases">
        <title>Adaptive evolution leads to modifications in subtelomeric GC content in a zoonotic Cryptosporidium species.</title>
        <authorList>
            <person name="Li J."/>
            <person name="Feng Y."/>
            <person name="Xiao L."/>
        </authorList>
    </citation>
    <scope>NUCLEOTIDE SEQUENCE</scope>
    <source>
        <strain evidence="2">25894</strain>
    </source>
</reference>
<name>A0ABQ8P1H0_9CRYT</name>
<evidence type="ECO:0000313" key="3">
    <source>
        <dbReference type="Proteomes" id="UP001071777"/>
    </source>
</evidence>
<protein>
    <submittedName>
        <fullName evidence="2">Uncharacterized protein</fullName>
    </submittedName>
</protein>
<sequence>MSLTSLNFTIKVREERSKLVIPRALNISPPPQGGHQPPVPAILALACIQNRARVGEVVLTPACTSSAGPCCPPGPSSSSPSPFGKTPSAGLSAPASPSRSRTLLDSCPADKSPECSTPPPSSSPPRSHGSSKCPEPPPAPTAFCSHFYPAPAPPYHSSYRSPN</sequence>
<organism evidence="2 3">
    <name type="scientific">Cryptosporidium canis</name>
    <dbReference type="NCBI Taxonomy" id="195482"/>
    <lineage>
        <taxon>Eukaryota</taxon>
        <taxon>Sar</taxon>
        <taxon>Alveolata</taxon>
        <taxon>Apicomplexa</taxon>
        <taxon>Conoidasida</taxon>
        <taxon>Coccidia</taxon>
        <taxon>Eucoccidiorida</taxon>
        <taxon>Eimeriorina</taxon>
        <taxon>Cryptosporidiidae</taxon>
        <taxon>Cryptosporidium</taxon>
    </lineage>
</organism>
<evidence type="ECO:0000313" key="2">
    <source>
        <dbReference type="EMBL" id="KAJ1604439.1"/>
    </source>
</evidence>
<feature type="region of interest" description="Disordered" evidence="1">
    <location>
        <begin position="64"/>
        <end position="137"/>
    </location>
</feature>
<keyword evidence="3" id="KW-1185">Reference proteome</keyword>
<dbReference type="Proteomes" id="UP001071777">
    <property type="component" value="Unassembled WGS sequence"/>
</dbReference>